<sequence>MNKYFILLTFGLFYISDANAMFCHVCLNLTDTANNFCDPLHKPSQTKVKPCPELNETDFLLGVRPICYKTVKIVQSSENTTKLIDRGCALGGGYHEFCTEFLKENPEGSTCMWCNRDECTSLDCYVCDGDDKCEWKKNSSLSTNTCPDITEAKKKVGVKAKCYRIEKAGTYKRGCTEDEGDKKFCEEEKGKDAKIDCFVCEKNLCNDNGATNSVVNNAKNDMKNTTSTDDKGAVGNISVNFYGFLALIVAVIAYNRIFA</sequence>
<comment type="caution">
    <text evidence="3">The sequence shown here is derived from an EMBL/GenBank/DDBJ whole genome shotgun (WGS) entry which is preliminary data.</text>
</comment>
<evidence type="ECO:0008006" key="5">
    <source>
        <dbReference type="Google" id="ProtNLM"/>
    </source>
</evidence>
<evidence type="ECO:0000256" key="2">
    <source>
        <dbReference type="SAM" id="SignalP"/>
    </source>
</evidence>
<name>A0A9J6CMW6_POLVA</name>
<dbReference type="EMBL" id="JADBJN010000001">
    <property type="protein sequence ID" value="KAG5683199.1"/>
    <property type="molecule type" value="Genomic_DNA"/>
</dbReference>
<dbReference type="Proteomes" id="UP001107558">
    <property type="component" value="Chromosome 1"/>
</dbReference>
<proteinExistence type="predicted"/>
<evidence type="ECO:0000313" key="4">
    <source>
        <dbReference type="Proteomes" id="UP001107558"/>
    </source>
</evidence>
<keyword evidence="1" id="KW-1133">Transmembrane helix</keyword>
<evidence type="ECO:0000313" key="3">
    <source>
        <dbReference type="EMBL" id="KAG5683199.1"/>
    </source>
</evidence>
<feature type="transmembrane region" description="Helical" evidence="1">
    <location>
        <begin position="241"/>
        <end position="258"/>
    </location>
</feature>
<accession>A0A9J6CMW6</accession>
<reference evidence="3" key="1">
    <citation type="submission" date="2021-03" db="EMBL/GenBank/DDBJ databases">
        <title>Chromosome level genome of the anhydrobiotic midge Polypedilum vanderplanki.</title>
        <authorList>
            <person name="Yoshida Y."/>
            <person name="Kikawada T."/>
            <person name="Gusev O."/>
        </authorList>
    </citation>
    <scope>NUCLEOTIDE SEQUENCE</scope>
    <source>
        <strain evidence="3">NIAS01</strain>
        <tissue evidence="3">Whole body or cell culture</tissue>
    </source>
</reference>
<keyword evidence="1" id="KW-0472">Membrane</keyword>
<keyword evidence="4" id="KW-1185">Reference proteome</keyword>
<gene>
    <name evidence="3" type="ORF">PVAND_012495</name>
</gene>
<keyword evidence="2" id="KW-0732">Signal</keyword>
<protein>
    <recommendedName>
        <fullName evidence="5">DUF753 domain-containing protein</fullName>
    </recommendedName>
</protein>
<evidence type="ECO:0000256" key="1">
    <source>
        <dbReference type="SAM" id="Phobius"/>
    </source>
</evidence>
<dbReference type="AlphaFoldDB" id="A0A9J6CMW6"/>
<organism evidence="3 4">
    <name type="scientific">Polypedilum vanderplanki</name>
    <name type="common">Sleeping chironomid midge</name>
    <dbReference type="NCBI Taxonomy" id="319348"/>
    <lineage>
        <taxon>Eukaryota</taxon>
        <taxon>Metazoa</taxon>
        <taxon>Ecdysozoa</taxon>
        <taxon>Arthropoda</taxon>
        <taxon>Hexapoda</taxon>
        <taxon>Insecta</taxon>
        <taxon>Pterygota</taxon>
        <taxon>Neoptera</taxon>
        <taxon>Endopterygota</taxon>
        <taxon>Diptera</taxon>
        <taxon>Nematocera</taxon>
        <taxon>Chironomoidea</taxon>
        <taxon>Chironomidae</taxon>
        <taxon>Chironominae</taxon>
        <taxon>Polypedilum</taxon>
        <taxon>Polypedilum</taxon>
    </lineage>
</organism>
<keyword evidence="1" id="KW-0812">Transmembrane</keyword>
<feature type="chain" id="PRO_5039954195" description="DUF753 domain-containing protein" evidence="2">
    <location>
        <begin position="21"/>
        <end position="259"/>
    </location>
</feature>
<feature type="signal peptide" evidence="2">
    <location>
        <begin position="1"/>
        <end position="20"/>
    </location>
</feature>